<evidence type="ECO:0000256" key="1">
    <source>
        <dbReference type="SAM" id="MobiDB-lite"/>
    </source>
</evidence>
<feature type="region of interest" description="Disordered" evidence="1">
    <location>
        <begin position="70"/>
        <end position="121"/>
    </location>
</feature>
<feature type="region of interest" description="Disordered" evidence="1">
    <location>
        <begin position="132"/>
        <end position="151"/>
    </location>
</feature>
<organism evidence="3 4">
    <name type="scientific">Terrabacter aeriphilus</name>
    <dbReference type="NCBI Taxonomy" id="515662"/>
    <lineage>
        <taxon>Bacteria</taxon>
        <taxon>Bacillati</taxon>
        <taxon>Actinomycetota</taxon>
        <taxon>Actinomycetes</taxon>
        <taxon>Micrococcales</taxon>
        <taxon>Intrasporangiaceae</taxon>
        <taxon>Terrabacter</taxon>
    </lineage>
</organism>
<dbReference type="RefSeq" id="WP_345505603.1">
    <property type="nucleotide sequence ID" value="NZ_BAABIW010000002.1"/>
</dbReference>
<keyword evidence="2" id="KW-0472">Membrane</keyword>
<protein>
    <submittedName>
        <fullName evidence="3">Uncharacterized protein</fullName>
    </submittedName>
</protein>
<keyword evidence="2" id="KW-1133">Transmembrane helix</keyword>
<feature type="transmembrane region" description="Helical" evidence="2">
    <location>
        <begin position="42"/>
        <end position="64"/>
    </location>
</feature>
<proteinExistence type="predicted"/>
<keyword evidence="2" id="KW-0812">Transmembrane</keyword>
<feature type="compositionally biased region" description="Basic and acidic residues" evidence="1">
    <location>
        <begin position="132"/>
        <end position="144"/>
    </location>
</feature>
<evidence type="ECO:0000313" key="3">
    <source>
        <dbReference type="EMBL" id="GAA5016721.1"/>
    </source>
</evidence>
<evidence type="ECO:0000313" key="4">
    <source>
        <dbReference type="Proteomes" id="UP001500427"/>
    </source>
</evidence>
<keyword evidence="4" id="KW-1185">Reference proteome</keyword>
<gene>
    <name evidence="3" type="ORF">GCM10023258_02490</name>
</gene>
<comment type="caution">
    <text evidence="3">The sequence shown here is derived from an EMBL/GenBank/DDBJ whole genome shotgun (WGS) entry which is preliminary data.</text>
</comment>
<feature type="compositionally biased region" description="Low complexity" evidence="1">
    <location>
        <begin position="81"/>
        <end position="96"/>
    </location>
</feature>
<accession>A0ABP9J2L7</accession>
<name>A0ABP9J2L7_9MICO</name>
<dbReference type="Proteomes" id="UP001500427">
    <property type="component" value="Unassembled WGS sequence"/>
</dbReference>
<evidence type="ECO:0000256" key="2">
    <source>
        <dbReference type="SAM" id="Phobius"/>
    </source>
</evidence>
<dbReference type="EMBL" id="BAABIW010000002">
    <property type="protein sequence ID" value="GAA5016721.1"/>
    <property type="molecule type" value="Genomic_DNA"/>
</dbReference>
<reference evidence="4" key="1">
    <citation type="journal article" date="2019" name="Int. J. Syst. Evol. Microbiol.">
        <title>The Global Catalogue of Microorganisms (GCM) 10K type strain sequencing project: providing services to taxonomists for standard genome sequencing and annotation.</title>
        <authorList>
            <consortium name="The Broad Institute Genomics Platform"/>
            <consortium name="The Broad Institute Genome Sequencing Center for Infectious Disease"/>
            <person name="Wu L."/>
            <person name="Ma J."/>
        </authorList>
    </citation>
    <scope>NUCLEOTIDE SEQUENCE [LARGE SCALE GENOMIC DNA]</scope>
    <source>
        <strain evidence="4">JCM 17687</strain>
    </source>
</reference>
<sequence length="279" mass="28753">MSDQMMLDRLTRLADDVTAPDTAVADDVARGRRGLRRHRVRTGLGGVVAAGTVAGAVLVGSSLLPGVATDGSVTASSPTGAHASQLAASSPLAPAGDGSGGVHPAPSPSASGTEPTPDPATREAMVAAMRRLDPQGRHLDRSDLTGEQLGWGYDRRGLTGASLDVRWREPGQSAVGVARVGLTREPFVCALEPPNPSVQMRCETVMLGSVKATKVQSVIKNQAPTSPEYYLQNPSGTWVYGYVSPTYGPSPAKLSSLSVTPAQLGAMLTAPGLELPAPN</sequence>